<evidence type="ECO:0000256" key="7">
    <source>
        <dbReference type="ARBA" id="ARBA00023286"/>
    </source>
</evidence>
<evidence type="ECO:0000256" key="9">
    <source>
        <dbReference type="SAM" id="MobiDB-lite"/>
    </source>
</evidence>
<dbReference type="InterPro" id="IPR050866">
    <property type="entry name" value="CNG_cation_channel"/>
</dbReference>
<evidence type="ECO:0000256" key="3">
    <source>
        <dbReference type="ARBA" id="ARBA00022692"/>
    </source>
</evidence>
<dbReference type="InterPro" id="IPR014710">
    <property type="entry name" value="RmlC-like_jellyroll"/>
</dbReference>
<keyword evidence="12" id="KW-1185">Reference proteome</keyword>
<feature type="transmembrane region" description="Helical" evidence="10">
    <location>
        <begin position="450"/>
        <end position="475"/>
    </location>
</feature>
<organism evidence="12 13">
    <name type="scientific">Acanthaster planci</name>
    <name type="common">Crown-of-thorns starfish</name>
    <dbReference type="NCBI Taxonomy" id="133434"/>
    <lineage>
        <taxon>Eukaryota</taxon>
        <taxon>Metazoa</taxon>
        <taxon>Echinodermata</taxon>
        <taxon>Eleutherozoa</taxon>
        <taxon>Asterozoa</taxon>
        <taxon>Asteroidea</taxon>
        <taxon>Valvatacea</taxon>
        <taxon>Valvatida</taxon>
        <taxon>Acanthasteridae</taxon>
        <taxon>Acanthaster</taxon>
    </lineage>
</organism>
<dbReference type="GO" id="GO:0005886">
    <property type="term" value="C:plasma membrane"/>
    <property type="evidence" value="ECO:0007669"/>
    <property type="project" value="TreeGrafter"/>
</dbReference>
<dbReference type="PANTHER" id="PTHR45638">
    <property type="entry name" value="CYCLIC NUCLEOTIDE-GATED CATION CHANNEL SUBUNIT A"/>
    <property type="match status" value="1"/>
</dbReference>
<dbReference type="Pfam" id="PF00027">
    <property type="entry name" value="cNMP_binding"/>
    <property type="match status" value="1"/>
</dbReference>
<evidence type="ECO:0000256" key="1">
    <source>
        <dbReference type="ARBA" id="ARBA00004141"/>
    </source>
</evidence>
<feature type="compositionally biased region" description="Basic residues" evidence="9">
    <location>
        <begin position="884"/>
        <end position="903"/>
    </location>
</feature>
<protein>
    <submittedName>
        <fullName evidence="13">Cyclic nucleotide-gated cation channel beta-3-like</fullName>
    </submittedName>
</protein>
<evidence type="ECO:0000313" key="12">
    <source>
        <dbReference type="Proteomes" id="UP000694845"/>
    </source>
</evidence>
<dbReference type="Gene3D" id="1.10.287.70">
    <property type="match status" value="1"/>
</dbReference>
<dbReference type="KEGG" id="aplc:110989020"/>
<dbReference type="RefSeq" id="XP_022108775.1">
    <property type="nucleotide sequence ID" value="XM_022253083.1"/>
</dbReference>
<dbReference type="Proteomes" id="UP000694845">
    <property type="component" value="Unplaced"/>
</dbReference>
<gene>
    <name evidence="13" type="primary">LOC110989020</name>
</gene>
<reference evidence="13" key="1">
    <citation type="submission" date="2025-08" db="UniProtKB">
        <authorList>
            <consortium name="RefSeq"/>
        </authorList>
    </citation>
    <scope>IDENTIFICATION</scope>
</reference>
<feature type="compositionally biased region" description="Polar residues" evidence="9">
    <location>
        <begin position="1107"/>
        <end position="1119"/>
    </location>
</feature>
<dbReference type="GO" id="GO:0017071">
    <property type="term" value="C:intracellular cyclic nucleotide activated cation channel complex"/>
    <property type="evidence" value="ECO:0007669"/>
    <property type="project" value="TreeGrafter"/>
</dbReference>
<dbReference type="Gene3D" id="1.10.287.630">
    <property type="entry name" value="Helix hairpin bin"/>
    <property type="match status" value="1"/>
</dbReference>
<evidence type="ECO:0000313" key="13">
    <source>
        <dbReference type="RefSeq" id="XP_022108775.1"/>
    </source>
</evidence>
<dbReference type="GO" id="GO:0030553">
    <property type="term" value="F:cGMP binding"/>
    <property type="evidence" value="ECO:0007669"/>
    <property type="project" value="TreeGrafter"/>
</dbReference>
<dbReference type="CDD" id="cd00038">
    <property type="entry name" value="CAP_ED"/>
    <property type="match status" value="1"/>
</dbReference>
<proteinExistence type="predicted"/>
<dbReference type="SUPFAM" id="SSF51206">
    <property type="entry name" value="cAMP-binding domain-like"/>
    <property type="match status" value="1"/>
</dbReference>
<feature type="compositionally biased region" description="Basic residues" evidence="9">
    <location>
        <begin position="1010"/>
        <end position="1020"/>
    </location>
</feature>
<dbReference type="GeneID" id="110989020"/>
<feature type="region of interest" description="Disordered" evidence="9">
    <location>
        <begin position="1001"/>
        <end position="1147"/>
    </location>
</feature>
<keyword evidence="7" id="KW-1071">Ligand-gated ion channel</keyword>
<comment type="subcellular location">
    <subcellularLocation>
        <location evidence="1">Membrane</location>
        <topology evidence="1">Multi-pass membrane protein</topology>
    </subcellularLocation>
</comment>
<evidence type="ECO:0000259" key="11">
    <source>
        <dbReference type="PROSITE" id="PS50042"/>
    </source>
</evidence>
<keyword evidence="3 10" id="KW-0812">Transmembrane</keyword>
<dbReference type="FunFam" id="1.10.287.630:FF:000001">
    <property type="entry name" value="Cyclic nucleotide-gated channel alpha 3"/>
    <property type="match status" value="1"/>
</dbReference>
<dbReference type="InterPro" id="IPR005821">
    <property type="entry name" value="Ion_trans_dom"/>
</dbReference>
<keyword evidence="2" id="KW-0813">Transport</keyword>
<dbReference type="InterPro" id="IPR000595">
    <property type="entry name" value="cNMP-bd_dom"/>
</dbReference>
<dbReference type="GO" id="GO:0005222">
    <property type="term" value="F:intracellularly cAMP-activated cation channel activity"/>
    <property type="evidence" value="ECO:0007669"/>
    <property type="project" value="TreeGrafter"/>
</dbReference>
<accession>A0A8B7ZVH6</accession>
<dbReference type="SUPFAM" id="SSF81324">
    <property type="entry name" value="Voltage-gated potassium channels"/>
    <property type="match status" value="1"/>
</dbReference>
<feature type="compositionally biased region" description="Basic and acidic residues" evidence="9">
    <location>
        <begin position="1039"/>
        <end position="1054"/>
    </location>
</feature>
<feature type="region of interest" description="Disordered" evidence="9">
    <location>
        <begin position="879"/>
        <end position="950"/>
    </location>
</feature>
<feature type="region of interest" description="Disordered" evidence="9">
    <location>
        <begin position="225"/>
        <end position="246"/>
    </location>
</feature>
<dbReference type="AlphaFoldDB" id="A0A8B7ZVH6"/>
<feature type="compositionally biased region" description="Polar residues" evidence="9">
    <location>
        <begin position="225"/>
        <end position="240"/>
    </location>
</feature>
<dbReference type="OMA" id="ISHESPH"/>
<evidence type="ECO:0000256" key="2">
    <source>
        <dbReference type="ARBA" id="ARBA00022448"/>
    </source>
</evidence>
<dbReference type="FunFam" id="1.10.287.70:FF:000072">
    <property type="entry name" value="Cyclic nucleotide gated channel beta 3"/>
    <property type="match status" value="1"/>
</dbReference>
<dbReference type="GO" id="GO:0005223">
    <property type="term" value="F:intracellularly cGMP-activated cation channel activity"/>
    <property type="evidence" value="ECO:0007669"/>
    <property type="project" value="TreeGrafter"/>
</dbReference>
<keyword evidence="4 10" id="KW-1133">Transmembrane helix</keyword>
<dbReference type="InterPro" id="IPR018488">
    <property type="entry name" value="cNMP-bd_CS"/>
</dbReference>
<dbReference type="GO" id="GO:0044877">
    <property type="term" value="F:protein-containing complex binding"/>
    <property type="evidence" value="ECO:0007669"/>
    <property type="project" value="TreeGrafter"/>
</dbReference>
<keyword evidence="8" id="KW-0407">Ion channel</keyword>
<evidence type="ECO:0000256" key="5">
    <source>
        <dbReference type="ARBA" id="ARBA00023065"/>
    </source>
</evidence>
<dbReference type="OrthoDB" id="421226at2759"/>
<dbReference type="PANTHER" id="PTHR45638:SF1">
    <property type="entry name" value="CYCLIC NUCLEOTIDE-GATED ION CHANNEL SUBUNIT B, ISOFORM A"/>
    <property type="match status" value="1"/>
</dbReference>
<dbReference type="PROSITE" id="PS00888">
    <property type="entry name" value="CNMP_BINDING_1"/>
    <property type="match status" value="1"/>
</dbReference>
<sequence>MSFPVDSVKHPPKKLKPLDAMASTQKLETVELHSLHLLGNTTRLPPVPKATTPTIRLSVPPPGHFSHHGVDIVTSDHDEACGGLVNTGYVSDGGGAVSPMQLEGLASGKQSSLSHLSSDRDGVMSTLSTSPCPSNGSVIDSVFSSTGDLIQAAKPTRRGQVHSMNESLGLPHAAEMMNKRFSLPGSMDHLSPISAILPPAMAVGSNSHSVATRTLSLQNPDLLNSSQLMKSSPRSGSPSLRTGGWFQKRPSAVSSMSSLSDVSCMSNSLDEDTVAANTRQKLQHLVKAVTKRAKKAGRNEVTPISTVSATLAPPVVHNIRKRLDSFAPSSATDVTTEVHVKKFGCCRVLTLRNWLAKYTCPDAIDPTGGMWLTWLFLVALVFIYNAISIFLRAAFHEDTIGAETTWLYFDYLGDFIYLLDIILHTRLLYFENGQIQRDKVLMRKHYTKSWQFKLDVLCLIPLDFIYFAIGIFPILRLPRLLKLHSYNEFVQKFENKSKSANIFRVVKTIGYLLYMIHLNTCCYYVISSWEGIGSNEWVYNGDGNAYIRCLYRATKTLITIGNLPTPITTFEFFFMNMDFMVGVFVFATIIGQMRDIVGAAGASKGAFRRRMDNTMSLLKIWKIPESVQRRVRLWFMYSWDRRELLDEKEIMKNVPIKMQTDIAIHVHMDTLSKVSLFQDCDKMLLRDLVLKLRPVLFLPGDYICRKGEVGKEMYIIKNGAVQVLGGQNNRTVLATLHPGSYFGEISLLSVGCGNRRTADVYSPGYSNLFVLDKRVLQEVVTNYPDAQESLKRKAREILKKNQANENMGKKRRGKSLIAESILLKDNNTESKFFNAVLEVARANKIASTILKGSYRSGLNEIPDEIAHYSKSDISSDELIFGGRAQHKRKKKLVKRAKKHHHNPNHSNEDSESQNEHVSGCPPQQQPQQAGRREASHPKRPIRRAASVTSPNLKDLHVMRIISGKGHSPRESVGNMNLLWDKEGDGASPGRSSMTGSILLEEEQNEENSNPKRKQIHKKSSSKSNFSGIKERHRMARSISDVEREEKRSQERERSIPPTAETGQEQRPSTDHSMFEEDVAQGPATSSPQKKDSTEGAESDQSEDIYNGLSSDGSSTTLNGSEDRQSKASTLQGEGYDSSNEASTGSKN</sequence>
<keyword evidence="5" id="KW-0406">Ion transport</keyword>
<keyword evidence="6 10" id="KW-0472">Membrane</keyword>
<feature type="compositionally biased region" description="Polar residues" evidence="9">
    <location>
        <begin position="1126"/>
        <end position="1147"/>
    </location>
</feature>
<dbReference type="SMART" id="SM00100">
    <property type="entry name" value="cNMP"/>
    <property type="match status" value="1"/>
</dbReference>
<dbReference type="Pfam" id="PF00520">
    <property type="entry name" value="Ion_trans"/>
    <property type="match status" value="1"/>
</dbReference>
<feature type="domain" description="Cyclic nucleotide-binding" evidence="11">
    <location>
        <begin position="676"/>
        <end position="780"/>
    </location>
</feature>
<feature type="region of interest" description="Disordered" evidence="9">
    <location>
        <begin position="109"/>
        <end position="132"/>
    </location>
</feature>
<dbReference type="PROSITE" id="PS50042">
    <property type="entry name" value="CNMP_BINDING_3"/>
    <property type="match status" value="1"/>
</dbReference>
<evidence type="ECO:0000256" key="6">
    <source>
        <dbReference type="ARBA" id="ARBA00023136"/>
    </source>
</evidence>
<evidence type="ECO:0000256" key="4">
    <source>
        <dbReference type="ARBA" id="ARBA00022989"/>
    </source>
</evidence>
<name>A0A8B7ZVH6_ACAPL</name>
<dbReference type="Gene3D" id="2.60.120.10">
    <property type="entry name" value="Jelly Rolls"/>
    <property type="match status" value="1"/>
</dbReference>
<dbReference type="PROSITE" id="PS00889">
    <property type="entry name" value="CNMP_BINDING_2"/>
    <property type="match status" value="1"/>
</dbReference>
<dbReference type="FunFam" id="2.60.120.10:FF:000078">
    <property type="entry name" value="Cyclic nucleotide-gated channel"/>
    <property type="match status" value="1"/>
</dbReference>
<feature type="transmembrane region" description="Helical" evidence="10">
    <location>
        <begin position="371"/>
        <end position="395"/>
    </location>
</feature>
<evidence type="ECO:0000256" key="10">
    <source>
        <dbReference type="SAM" id="Phobius"/>
    </source>
</evidence>
<evidence type="ECO:0000256" key="8">
    <source>
        <dbReference type="ARBA" id="ARBA00023303"/>
    </source>
</evidence>
<dbReference type="InterPro" id="IPR018490">
    <property type="entry name" value="cNMP-bd_dom_sf"/>
</dbReference>